<proteinExistence type="predicted"/>
<feature type="region of interest" description="Disordered" evidence="1">
    <location>
        <begin position="1"/>
        <end position="120"/>
    </location>
</feature>
<sequence length="120" mass="12435">MTQNLNDHDTNGQALPSAANEPHGSAATTSNKVPSENSKKPSPPSVISAPKAQFNGWTTIPDLPKAEDPSKFLNTPAKPSSPAPSVAKPFPTFGGGSGLFGSGVAPPIQFQWNPSNDTKK</sequence>
<name>A0A420TPZ9_GIBIN</name>
<feature type="compositionally biased region" description="Polar residues" evidence="1">
    <location>
        <begin position="110"/>
        <end position="120"/>
    </location>
</feature>
<reference evidence="2 3" key="1">
    <citation type="journal article" date="2018" name="Sci. Rep.">
        <title>Characterisation of pathogen-specific regions and novel effector candidates in Fusarium oxysporum f. sp. cepae.</title>
        <authorList>
            <person name="Armitage A.D."/>
            <person name="Taylor A."/>
            <person name="Sobczyk M.K."/>
            <person name="Baxter L."/>
            <person name="Greenfield B.P."/>
            <person name="Bates H.J."/>
            <person name="Wilson F."/>
            <person name="Jackson A.C."/>
            <person name="Ott S."/>
            <person name="Harrison R.J."/>
            <person name="Clarkson J.P."/>
        </authorList>
    </citation>
    <scope>NUCLEOTIDE SEQUENCE [LARGE SCALE GENOMIC DNA]</scope>
    <source>
        <strain evidence="2 3">Fp_A8</strain>
    </source>
</reference>
<feature type="compositionally biased region" description="Low complexity" evidence="1">
    <location>
        <begin position="76"/>
        <end position="91"/>
    </location>
</feature>
<protein>
    <submittedName>
        <fullName evidence="2">Uncharacterized protein</fullName>
    </submittedName>
</protein>
<evidence type="ECO:0000313" key="3">
    <source>
        <dbReference type="Proteomes" id="UP000283569"/>
    </source>
</evidence>
<dbReference type="Proteomes" id="UP000283569">
    <property type="component" value="Unassembled WGS sequence"/>
</dbReference>
<feature type="compositionally biased region" description="Basic and acidic residues" evidence="1">
    <location>
        <begin position="1"/>
        <end position="10"/>
    </location>
</feature>
<evidence type="ECO:0000256" key="1">
    <source>
        <dbReference type="SAM" id="MobiDB-lite"/>
    </source>
</evidence>
<accession>A0A420TPZ9</accession>
<evidence type="ECO:0000313" key="2">
    <source>
        <dbReference type="EMBL" id="RKL43524.1"/>
    </source>
</evidence>
<comment type="caution">
    <text evidence="2">The sequence shown here is derived from an EMBL/GenBank/DDBJ whole genome shotgun (WGS) entry which is preliminary data.</text>
</comment>
<dbReference type="AlphaFoldDB" id="A0A420TPZ9"/>
<dbReference type="EMBL" id="MRDB01000011">
    <property type="protein sequence ID" value="RKL43524.1"/>
    <property type="molecule type" value="Genomic_DNA"/>
</dbReference>
<gene>
    <name evidence="2" type="ORF">BFJ72_g4348</name>
</gene>
<organism evidence="2 3">
    <name type="scientific">Gibberella intermedia</name>
    <name type="common">Bulb rot disease fungus</name>
    <name type="synonym">Fusarium proliferatum</name>
    <dbReference type="NCBI Taxonomy" id="948311"/>
    <lineage>
        <taxon>Eukaryota</taxon>
        <taxon>Fungi</taxon>
        <taxon>Dikarya</taxon>
        <taxon>Ascomycota</taxon>
        <taxon>Pezizomycotina</taxon>
        <taxon>Sordariomycetes</taxon>
        <taxon>Hypocreomycetidae</taxon>
        <taxon>Hypocreales</taxon>
        <taxon>Nectriaceae</taxon>
        <taxon>Fusarium</taxon>
        <taxon>Fusarium fujikuroi species complex</taxon>
    </lineage>
</organism>